<organism evidence="3 4">
    <name type="scientific">Nelumbo nucifera</name>
    <name type="common">Sacred lotus</name>
    <dbReference type="NCBI Taxonomy" id="4432"/>
    <lineage>
        <taxon>Eukaryota</taxon>
        <taxon>Viridiplantae</taxon>
        <taxon>Streptophyta</taxon>
        <taxon>Embryophyta</taxon>
        <taxon>Tracheophyta</taxon>
        <taxon>Spermatophyta</taxon>
        <taxon>Magnoliopsida</taxon>
        <taxon>Proteales</taxon>
        <taxon>Nelumbonaceae</taxon>
        <taxon>Nelumbo</taxon>
    </lineage>
</organism>
<keyword evidence="2" id="KW-1133">Transmembrane helix</keyword>
<dbReference type="OMA" id="EMAVGIR"/>
<dbReference type="Proteomes" id="UP000189703">
    <property type="component" value="Unplaced"/>
</dbReference>
<reference evidence="4" key="1">
    <citation type="submission" date="2025-08" db="UniProtKB">
        <authorList>
            <consortium name="RefSeq"/>
        </authorList>
    </citation>
    <scope>IDENTIFICATION</scope>
</reference>
<evidence type="ECO:0000313" key="3">
    <source>
        <dbReference type="Proteomes" id="UP000189703"/>
    </source>
</evidence>
<gene>
    <name evidence="4" type="primary">LOC104602579</name>
</gene>
<dbReference type="InterPro" id="IPR034430">
    <property type="entry name" value="PSY"/>
</dbReference>
<keyword evidence="2" id="KW-0472">Membrane</keyword>
<sequence length="113" mass="12438">MEVLFSGLEWNPGFHKVEETRDPPPEREMAVGIRLWWYVFFGLGFAIILCSARNTVLLVQPAGDDGVGMVMTEGRRYLKTNIDDYGEPSASHEHDPRNKIGSGSGSGGGGRKN</sequence>
<accession>A0A1U8AAW9</accession>
<evidence type="ECO:0000256" key="2">
    <source>
        <dbReference type="SAM" id="Phobius"/>
    </source>
</evidence>
<dbReference type="OrthoDB" id="1877702at2759"/>
<feature type="region of interest" description="Disordered" evidence="1">
    <location>
        <begin position="82"/>
        <end position="113"/>
    </location>
</feature>
<keyword evidence="3" id="KW-1185">Reference proteome</keyword>
<proteinExistence type="predicted"/>
<feature type="compositionally biased region" description="Gly residues" evidence="1">
    <location>
        <begin position="102"/>
        <end position="113"/>
    </location>
</feature>
<protein>
    <submittedName>
        <fullName evidence="4">Uncharacterized protein LOC104602579</fullName>
    </submittedName>
</protein>
<feature type="transmembrane region" description="Helical" evidence="2">
    <location>
        <begin position="35"/>
        <end position="52"/>
    </location>
</feature>
<name>A0A1U8AAW9_NELNU</name>
<keyword evidence="2" id="KW-0812">Transmembrane</keyword>
<dbReference type="AlphaFoldDB" id="A0A1U8AAW9"/>
<evidence type="ECO:0000313" key="4">
    <source>
        <dbReference type="RefSeq" id="XP_010264610.1"/>
    </source>
</evidence>
<dbReference type="GeneID" id="104602579"/>
<dbReference type="RefSeq" id="XP_010264610.1">
    <property type="nucleotide sequence ID" value="XM_010266308.2"/>
</dbReference>
<evidence type="ECO:0000256" key="1">
    <source>
        <dbReference type="SAM" id="MobiDB-lite"/>
    </source>
</evidence>
<dbReference type="PANTHER" id="PTHR37177:SF4">
    <property type="entry name" value="PROTEIN PSY1"/>
    <property type="match status" value="1"/>
</dbReference>
<dbReference type="PANTHER" id="PTHR37177">
    <property type="entry name" value="PROTEIN PSY1"/>
    <property type="match status" value="1"/>
</dbReference>
<dbReference type="KEGG" id="nnu:104602579"/>